<protein>
    <submittedName>
        <fullName evidence="1">Uncharacterized protein</fullName>
    </submittedName>
</protein>
<proteinExistence type="predicted"/>
<name>A0A0E9U2Q0_ANGAN</name>
<accession>A0A0E9U2Q0</accession>
<reference evidence="1" key="2">
    <citation type="journal article" date="2015" name="Fish Shellfish Immunol.">
        <title>Early steps in the European eel (Anguilla anguilla)-Vibrio vulnificus interaction in the gills: Role of the RtxA13 toxin.</title>
        <authorList>
            <person name="Callol A."/>
            <person name="Pajuelo D."/>
            <person name="Ebbesson L."/>
            <person name="Teles M."/>
            <person name="MacKenzie S."/>
            <person name="Amaro C."/>
        </authorList>
    </citation>
    <scope>NUCLEOTIDE SEQUENCE</scope>
</reference>
<reference evidence="1" key="1">
    <citation type="submission" date="2014-11" db="EMBL/GenBank/DDBJ databases">
        <authorList>
            <person name="Amaro Gonzalez C."/>
        </authorList>
    </citation>
    <scope>NUCLEOTIDE SEQUENCE</scope>
</reference>
<dbReference type="EMBL" id="GBXM01049122">
    <property type="protein sequence ID" value="JAH59455.1"/>
    <property type="molecule type" value="Transcribed_RNA"/>
</dbReference>
<organism evidence="1">
    <name type="scientific">Anguilla anguilla</name>
    <name type="common">European freshwater eel</name>
    <name type="synonym">Muraena anguilla</name>
    <dbReference type="NCBI Taxonomy" id="7936"/>
    <lineage>
        <taxon>Eukaryota</taxon>
        <taxon>Metazoa</taxon>
        <taxon>Chordata</taxon>
        <taxon>Craniata</taxon>
        <taxon>Vertebrata</taxon>
        <taxon>Euteleostomi</taxon>
        <taxon>Actinopterygii</taxon>
        <taxon>Neopterygii</taxon>
        <taxon>Teleostei</taxon>
        <taxon>Anguilliformes</taxon>
        <taxon>Anguillidae</taxon>
        <taxon>Anguilla</taxon>
    </lineage>
</organism>
<sequence length="14" mass="1631">MLGTLRNTYNVMAF</sequence>
<evidence type="ECO:0000313" key="1">
    <source>
        <dbReference type="EMBL" id="JAH59455.1"/>
    </source>
</evidence>